<evidence type="ECO:0000313" key="2">
    <source>
        <dbReference type="EMBL" id="KKN38605.1"/>
    </source>
</evidence>
<dbReference type="PANTHER" id="PTHR11215:SF1">
    <property type="entry name" value="MYG1 EXONUCLEASE"/>
    <property type="match status" value="1"/>
</dbReference>
<comment type="caution">
    <text evidence="2">The sequence shown here is derived from an EMBL/GenBank/DDBJ whole genome shotgun (WGS) entry which is preliminary data.</text>
</comment>
<dbReference type="PANTHER" id="PTHR11215">
    <property type="entry name" value="METAL DEPENDENT HYDROLASE - RELATED"/>
    <property type="match status" value="1"/>
</dbReference>
<name>A0A0F9Q3P3_9ZZZZ</name>
<accession>A0A0F9Q3P3</accession>
<dbReference type="EMBL" id="LAZR01001817">
    <property type="protein sequence ID" value="KKN38605.1"/>
    <property type="molecule type" value="Genomic_DNA"/>
</dbReference>
<dbReference type="GO" id="GO:0005737">
    <property type="term" value="C:cytoplasm"/>
    <property type="evidence" value="ECO:0007669"/>
    <property type="project" value="TreeGrafter"/>
</dbReference>
<dbReference type="InterPro" id="IPR003226">
    <property type="entry name" value="MYG1_exonuclease"/>
</dbReference>
<dbReference type="AlphaFoldDB" id="A0A0F9Q3P3"/>
<reference evidence="2" key="1">
    <citation type="journal article" date="2015" name="Nature">
        <title>Complex archaea that bridge the gap between prokaryotes and eukaryotes.</title>
        <authorList>
            <person name="Spang A."/>
            <person name="Saw J.H."/>
            <person name="Jorgensen S.L."/>
            <person name="Zaremba-Niedzwiedzka K."/>
            <person name="Martijn J."/>
            <person name="Lind A.E."/>
            <person name="van Eijk R."/>
            <person name="Schleper C."/>
            <person name="Guy L."/>
            <person name="Ettema T.J."/>
        </authorList>
    </citation>
    <scope>NUCLEOTIDE SEQUENCE</scope>
</reference>
<comment type="similarity">
    <text evidence="1">Belongs to the MYG1 family.</text>
</comment>
<evidence type="ECO:0008006" key="3">
    <source>
        <dbReference type="Google" id="ProtNLM"/>
    </source>
</evidence>
<organism evidence="2">
    <name type="scientific">marine sediment metagenome</name>
    <dbReference type="NCBI Taxonomy" id="412755"/>
    <lineage>
        <taxon>unclassified sequences</taxon>
        <taxon>metagenomes</taxon>
        <taxon>ecological metagenomes</taxon>
    </lineage>
</organism>
<protein>
    <recommendedName>
        <fullName evidence="3">Metal-dependent protein hydrolase</fullName>
    </recommendedName>
</protein>
<dbReference type="GO" id="GO:0005634">
    <property type="term" value="C:nucleus"/>
    <property type="evidence" value="ECO:0007669"/>
    <property type="project" value="TreeGrafter"/>
</dbReference>
<dbReference type="Pfam" id="PF03690">
    <property type="entry name" value="MYG1_exonuc"/>
    <property type="match status" value="1"/>
</dbReference>
<gene>
    <name evidence="2" type="ORF">LCGC14_0751810</name>
</gene>
<sequence length="290" mass="31642">MTDITIATHNGNFHADDVFSIAALKSIFPSFKLIRTRDLELIAKADVVIDVGGEYDAETDRFDHHQRGGAGERENGIPYSSFGLVWQKYGVQICQGNQSVANALDAGLVSTIDAIDCGHVEGVSQGISLSQTISMFNPTWQEDSDFDHCFDEAVEFASRVLTRFIAAANGGISAKAIVAKAIDNAEDPRVIVLEKYTPWKKTVHALSQDALYMVYPSQTGQWRIQTVPVEPGSFEDRKSLPKQWAGLSDKALQEVTGIDDAMFCHNGLFIAGAASFESTMKMATIALDQS</sequence>
<evidence type="ECO:0000256" key="1">
    <source>
        <dbReference type="ARBA" id="ARBA00010105"/>
    </source>
</evidence>
<proteinExistence type="inferred from homology"/>